<reference evidence="12 13" key="1">
    <citation type="submission" date="2020-07" db="EMBL/GenBank/DDBJ databases">
        <title>Comparative genomics of pyrophilous fungi reveals a link between fire events and developmental genes.</title>
        <authorList>
            <consortium name="DOE Joint Genome Institute"/>
            <person name="Steindorff A.S."/>
            <person name="Carver A."/>
            <person name="Calhoun S."/>
            <person name="Stillman K."/>
            <person name="Liu H."/>
            <person name="Lipzen A."/>
            <person name="Pangilinan J."/>
            <person name="Labutti K."/>
            <person name="Bruns T.D."/>
            <person name="Grigoriev I.V."/>
        </authorList>
    </citation>
    <scope>NUCLEOTIDE SEQUENCE [LARGE SCALE GENOMIC DNA]</scope>
    <source>
        <strain evidence="12 13">CBS 144469</strain>
    </source>
</reference>
<comment type="caution">
    <text evidence="12">The sequence shown here is derived from an EMBL/GenBank/DDBJ whole genome shotgun (WGS) entry which is preliminary data.</text>
</comment>
<keyword evidence="13" id="KW-1185">Reference proteome</keyword>
<dbReference type="InterPro" id="IPR050352">
    <property type="entry name" value="ABCG_transporters"/>
</dbReference>
<evidence type="ECO:0000256" key="5">
    <source>
        <dbReference type="ARBA" id="ARBA00022840"/>
    </source>
</evidence>
<feature type="chain" id="PRO_5034865032" evidence="10">
    <location>
        <begin position="26"/>
        <end position="969"/>
    </location>
</feature>
<dbReference type="AlphaFoldDB" id="A0A8H6MH47"/>
<dbReference type="SUPFAM" id="SSF52540">
    <property type="entry name" value="P-loop containing nucleoside triphosphate hydrolases"/>
    <property type="match status" value="1"/>
</dbReference>
<feature type="transmembrane region" description="Helical" evidence="9">
    <location>
        <begin position="326"/>
        <end position="349"/>
    </location>
</feature>
<evidence type="ECO:0000256" key="7">
    <source>
        <dbReference type="ARBA" id="ARBA00023136"/>
    </source>
</evidence>
<dbReference type="InterPro" id="IPR003593">
    <property type="entry name" value="AAA+_ATPase"/>
</dbReference>
<protein>
    <submittedName>
        <fullName evidence="12">ABC transporter</fullName>
    </submittedName>
</protein>
<name>A0A8H6MH47_9AGAR</name>
<dbReference type="PANTHER" id="PTHR48041:SF139">
    <property type="entry name" value="PROTEIN SCARLET"/>
    <property type="match status" value="1"/>
</dbReference>
<feature type="region of interest" description="Disordered" evidence="8">
    <location>
        <begin position="669"/>
        <end position="694"/>
    </location>
</feature>
<dbReference type="PROSITE" id="PS50893">
    <property type="entry name" value="ABC_TRANSPORTER_2"/>
    <property type="match status" value="1"/>
</dbReference>
<dbReference type="InterPro" id="IPR017871">
    <property type="entry name" value="ABC_transporter-like_CS"/>
</dbReference>
<dbReference type="Proteomes" id="UP000521943">
    <property type="component" value="Unassembled WGS sequence"/>
</dbReference>
<feature type="signal peptide" evidence="10">
    <location>
        <begin position="1"/>
        <end position="25"/>
    </location>
</feature>
<comment type="subcellular location">
    <subcellularLocation>
        <location evidence="1">Membrane</location>
        <topology evidence="1">Multi-pass membrane protein</topology>
    </subcellularLocation>
</comment>
<evidence type="ECO:0000256" key="8">
    <source>
        <dbReference type="SAM" id="MobiDB-lite"/>
    </source>
</evidence>
<dbReference type="GO" id="GO:0016887">
    <property type="term" value="F:ATP hydrolysis activity"/>
    <property type="evidence" value="ECO:0007669"/>
    <property type="project" value="InterPro"/>
</dbReference>
<gene>
    <name evidence="12" type="ORF">DFP72DRAFT_839734</name>
</gene>
<keyword evidence="4" id="KW-0547">Nucleotide-binding</keyword>
<dbReference type="InterPro" id="IPR027417">
    <property type="entry name" value="P-loop_NTPase"/>
</dbReference>
<dbReference type="SMART" id="SM00382">
    <property type="entry name" value="AAA"/>
    <property type="match status" value="1"/>
</dbReference>
<sequence>MHFPVHLLALFIIPFLPTSLISVNAQTCENYGTANAGQCACPTGFGGPTCALPGCHGTIFDGAQRQFASTTGTGSAALANLTAAGCACEAGWGGTGCNVCQTSSACQTAFAARGSSASPDISSAGAVQNGTMVCNTQPRVWAAGQMSCQVINPTLQAIFSGQSTLNIERTLDPGLSPLPGSTSFGAKSSASAQLFYDGVEQFYCHADTCAQTLSSNSTKWECQNLQCTCRPGTTFCGGAPASDLTGAINGLSGALGIDCAAIDAATGKAPCHFVQSTLQSLFGSAGLGLDGCAFGECVRQSVIDAGGGAVADPAQTVESSKLSGGVIAGLVVVGVLVLLALVLLLVGFLRQRAARKDGNRDLDKAHVGVEWKGLSYMVPSARNFFTRQAQGSSDDKTILDSITGRVNSGQMMAILGPSGAGKTTLVEILAGKNKIGVTTGSVSFPSQSGKAPRIGFVPQQDILPPTLTVYETLLFAARLRLPESVPDIEKQERVRELLGKLGIDHIQDTRIGDVTGGKARGISGGEMRRVSIGLELISAPDVLLLDEPTSGLDSVSAARIANVLHAIAHDPVNPIPVIASIHQPSSLLYQKFDLILLLAHGRALYSGPGGFAPVRHFASAGAGVVPPYQEGYNVAEYLLDVASDPPASLFPMGDQMSSLGASSSLIPSHTEKEPGLGGHSLLENGNGEGNEKTGVSVRPVANSAYATTFLTQLQYLCGREWKTLKRDKTLFLAHVLVSAVLGVFCGGLYYQTGVTISGFQSRVGCLFFLLEALYNIVEIRPLFSAGEVRPTAWLAFPVLLRYDTPPPHPKPSSSPLCLSPDAARFFKFLFILVLYSLGMTLYNFLLGTLFQNGGIAILLSALSALYQMTFAGFFVNLSDIPPVLRWLQWLAPLKYSLEALSVNEVGSGLMIQDKLQGVPVNVSAALIMQLLFGFGLNNYYRDVLILFGFIAGFGLGVIGVVFFFVRERR</sequence>
<keyword evidence="2" id="KW-0813">Transport</keyword>
<dbReference type="OrthoDB" id="66620at2759"/>
<feature type="transmembrane region" description="Helical" evidence="9">
    <location>
        <begin position="943"/>
        <end position="965"/>
    </location>
</feature>
<dbReference type="InterPro" id="IPR000742">
    <property type="entry name" value="EGF"/>
</dbReference>
<evidence type="ECO:0000256" key="2">
    <source>
        <dbReference type="ARBA" id="ARBA00022448"/>
    </source>
</evidence>
<evidence type="ECO:0000256" key="6">
    <source>
        <dbReference type="ARBA" id="ARBA00022989"/>
    </source>
</evidence>
<evidence type="ECO:0000259" key="11">
    <source>
        <dbReference type="PROSITE" id="PS50893"/>
    </source>
</evidence>
<dbReference type="InterPro" id="IPR003439">
    <property type="entry name" value="ABC_transporter-like_ATP-bd"/>
</dbReference>
<feature type="transmembrane region" description="Helical" evidence="9">
    <location>
        <begin position="855"/>
        <end position="877"/>
    </location>
</feature>
<evidence type="ECO:0000313" key="13">
    <source>
        <dbReference type="Proteomes" id="UP000521943"/>
    </source>
</evidence>
<feature type="transmembrane region" description="Helical" evidence="9">
    <location>
        <begin position="828"/>
        <end position="849"/>
    </location>
</feature>
<evidence type="ECO:0000256" key="1">
    <source>
        <dbReference type="ARBA" id="ARBA00004141"/>
    </source>
</evidence>
<evidence type="ECO:0000256" key="3">
    <source>
        <dbReference type="ARBA" id="ARBA00022692"/>
    </source>
</evidence>
<dbReference type="Pfam" id="PF01061">
    <property type="entry name" value="ABC2_membrane"/>
    <property type="match status" value="2"/>
</dbReference>
<dbReference type="PROSITE" id="PS00022">
    <property type="entry name" value="EGF_1"/>
    <property type="match status" value="1"/>
</dbReference>
<dbReference type="Pfam" id="PF00005">
    <property type="entry name" value="ABC_tran"/>
    <property type="match status" value="1"/>
</dbReference>
<keyword evidence="10" id="KW-0732">Signal</keyword>
<dbReference type="EMBL" id="JACGCI010000003">
    <property type="protein sequence ID" value="KAF6764672.1"/>
    <property type="molecule type" value="Genomic_DNA"/>
</dbReference>
<dbReference type="InterPro" id="IPR013525">
    <property type="entry name" value="ABC2_TM"/>
</dbReference>
<dbReference type="Gene3D" id="3.40.50.300">
    <property type="entry name" value="P-loop containing nucleotide triphosphate hydrolases"/>
    <property type="match status" value="1"/>
</dbReference>
<proteinExistence type="predicted"/>
<evidence type="ECO:0000256" key="4">
    <source>
        <dbReference type="ARBA" id="ARBA00022741"/>
    </source>
</evidence>
<evidence type="ECO:0000256" key="10">
    <source>
        <dbReference type="SAM" id="SignalP"/>
    </source>
</evidence>
<dbReference type="GO" id="GO:0005524">
    <property type="term" value="F:ATP binding"/>
    <property type="evidence" value="ECO:0007669"/>
    <property type="project" value="UniProtKB-KW"/>
</dbReference>
<keyword evidence="7 9" id="KW-0472">Membrane</keyword>
<evidence type="ECO:0000313" key="12">
    <source>
        <dbReference type="EMBL" id="KAF6764672.1"/>
    </source>
</evidence>
<evidence type="ECO:0000256" key="9">
    <source>
        <dbReference type="SAM" id="Phobius"/>
    </source>
</evidence>
<dbReference type="PANTHER" id="PTHR48041">
    <property type="entry name" value="ABC TRANSPORTER G FAMILY MEMBER 28"/>
    <property type="match status" value="1"/>
</dbReference>
<keyword evidence="3 9" id="KW-0812">Transmembrane</keyword>
<accession>A0A8H6MH47</accession>
<keyword evidence="6 9" id="KW-1133">Transmembrane helix</keyword>
<feature type="transmembrane region" description="Helical" evidence="9">
    <location>
        <begin position="729"/>
        <end position="750"/>
    </location>
</feature>
<dbReference type="PROSITE" id="PS01186">
    <property type="entry name" value="EGF_2"/>
    <property type="match status" value="1"/>
</dbReference>
<dbReference type="PROSITE" id="PS00211">
    <property type="entry name" value="ABC_TRANSPORTER_1"/>
    <property type="match status" value="1"/>
</dbReference>
<keyword evidence="5" id="KW-0067">ATP-binding</keyword>
<organism evidence="12 13">
    <name type="scientific">Ephemerocybe angulata</name>
    <dbReference type="NCBI Taxonomy" id="980116"/>
    <lineage>
        <taxon>Eukaryota</taxon>
        <taxon>Fungi</taxon>
        <taxon>Dikarya</taxon>
        <taxon>Basidiomycota</taxon>
        <taxon>Agaricomycotina</taxon>
        <taxon>Agaricomycetes</taxon>
        <taxon>Agaricomycetidae</taxon>
        <taxon>Agaricales</taxon>
        <taxon>Agaricineae</taxon>
        <taxon>Psathyrellaceae</taxon>
        <taxon>Ephemerocybe</taxon>
    </lineage>
</organism>
<feature type="domain" description="ABC transporter" evidence="11">
    <location>
        <begin position="379"/>
        <end position="625"/>
    </location>
</feature>
<dbReference type="GO" id="GO:0140359">
    <property type="term" value="F:ABC-type transporter activity"/>
    <property type="evidence" value="ECO:0007669"/>
    <property type="project" value="InterPro"/>
</dbReference>
<dbReference type="GO" id="GO:0016020">
    <property type="term" value="C:membrane"/>
    <property type="evidence" value="ECO:0007669"/>
    <property type="project" value="UniProtKB-SubCell"/>
</dbReference>